<sequence>MASGAPRIGDAAASHVTPGYQACTSYPSERVKPVTTRLPRLVARGYPGAVPGHLVRSTCLRLIRPVDKPSLAQRAALWRASRSVRRRLLRPPLGHWGAVEGDISGKTGEWVVLESITECDEFPRGSRSGGQ</sequence>
<evidence type="ECO:0000313" key="1">
    <source>
        <dbReference type="EMBL" id="GLW64525.1"/>
    </source>
</evidence>
<protein>
    <submittedName>
        <fullName evidence="1">Uncharacterized protein</fullName>
    </submittedName>
</protein>
<accession>A0A9W6PU73</accession>
<keyword evidence="2" id="KW-1185">Reference proteome</keyword>
<dbReference type="Proteomes" id="UP001165124">
    <property type="component" value="Unassembled WGS sequence"/>
</dbReference>
<dbReference type="EMBL" id="BSRZ01000005">
    <property type="protein sequence ID" value="GLW64525.1"/>
    <property type="molecule type" value="Genomic_DNA"/>
</dbReference>
<proteinExistence type="predicted"/>
<organism evidence="1 2">
    <name type="scientific">Actinomadura rubrobrunea</name>
    <dbReference type="NCBI Taxonomy" id="115335"/>
    <lineage>
        <taxon>Bacteria</taxon>
        <taxon>Bacillati</taxon>
        <taxon>Actinomycetota</taxon>
        <taxon>Actinomycetes</taxon>
        <taxon>Streptosporangiales</taxon>
        <taxon>Thermomonosporaceae</taxon>
        <taxon>Actinomadura</taxon>
    </lineage>
</organism>
<name>A0A9W6PU73_9ACTN</name>
<comment type="caution">
    <text evidence="1">The sequence shown here is derived from an EMBL/GenBank/DDBJ whole genome shotgun (WGS) entry which is preliminary data.</text>
</comment>
<evidence type="ECO:0000313" key="2">
    <source>
        <dbReference type="Proteomes" id="UP001165124"/>
    </source>
</evidence>
<reference evidence="1" key="1">
    <citation type="submission" date="2023-02" db="EMBL/GenBank/DDBJ databases">
        <title>Actinomadura rubrobrunea NBRC 14622.</title>
        <authorList>
            <person name="Ichikawa N."/>
            <person name="Sato H."/>
            <person name="Tonouchi N."/>
        </authorList>
    </citation>
    <scope>NUCLEOTIDE SEQUENCE</scope>
    <source>
        <strain evidence="1">NBRC 14622</strain>
    </source>
</reference>
<gene>
    <name evidence="1" type="ORF">Arub01_27690</name>
</gene>
<dbReference type="AlphaFoldDB" id="A0A9W6PU73"/>